<protein>
    <submittedName>
        <fullName evidence="2">Uncharacterized protein</fullName>
    </submittedName>
</protein>
<reference evidence="2" key="1">
    <citation type="submission" date="2025-05" db="UniProtKB">
        <authorList>
            <consortium name="EnsemblMetazoa"/>
        </authorList>
    </citation>
    <scope>IDENTIFICATION</scope>
</reference>
<evidence type="ECO:0000313" key="2">
    <source>
        <dbReference type="EnsemblMetazoa" id="XP_050497409.1"/>
    </source>
</evidence>
<feature type="compositionally biased region" description="Polar residues" evidence="1">
    <location>
        <begin position="174"/>
        <end position="187"/>
    </location>
</feature>
<dbReference type="RefSeq" id="XP_050497409.1">
    <property type="nucleotide sequence ID" value="XM_050641452.1"/>
</dbReference>
<name>A0ABM5JHJ4_DIAVI</name>
<sequence>MDNTYIEHCLPRREFFEEWVKCSTKGEKNCFLFEFLSTKFNFRDLTEDSDRKIRMRIANYASKISDKWVAAGRSKQRFLATNESWLNEHIKFEAQCTVPRSSILFQGSGNIGRPRKNFDEASFKTKKRIVEDLVESRSVGELVTASEVAARAVGKRNVVNSIRSVSECSVGATSSNYKKSNSLQDGRQLSGDEALAY</sequence>
<organism evidence="2 3">
    <name type="scientific">Diabrotica virgifera virgifera</name>
    <name type="common">western corn rootworm</name>
    <dbReference type="NCBI Taxonomy" id="50390"/>
    <lineage>
        <taxon>Eukaryota</taxon>
        <taxon>Metazoa</taxon>
        <taxon>Ecdysozoa</taxon>
        <taxon>Arthropoda</taxon>
        <taxon>Hexapoda</taxon>
        <taxon>Insecta</taxon>
        <taxon>Pterygota</taxon>
        <taxon>Neoptera</taxon>
        <taxon>Endopterygota</taxon>
        <taxon>Coleoptera</taxon>
        <taxon>Polyphaga</taxon>
        <taxon>Cucujiformia</taxon>
        <taxon>Chrysomeloidea</taxon>
        <taxon>Chrysomelidae</taxon>
        <taxon>Galerucinae</taxon>
        <taxon>Diabroticina</taxon>
        <taxon>Diabroticites</taxon>
        <taxon>Diabrotica</taxon>
    </lineage>
</organism>
<dbReference type="EnsemblMetazoa" id="XM_050641452.1">
    <property type="protein sequence ID" value="XP_050497409.1"/>
    <property type="gene ID" value="LOC126878625"/>
</dbReference>
<accession>A0ABM5JHJ4</accession>
<feature type="region of interest" description="Disordered" evidence="1">
    <location>
        <begin position="174"/>
        <end position="197"/>
    </location>
</feature>
<dbReference type="Proteomes" id="UP001652700">
    <property type="component" value="Unplaced"/>
</dbReference>
<dbReference type="GeneID" id="126878625"/>
<evidence type="ECO:0000256" key="1">
    <source>
        <dbReference type="SAM" id="MobiDB-lite"/>
    </source>
</evidence>
<keyword evidence="3" id="KW-1185">Reference proteome</keyword>
<proteinExistence type="predicted"/>
<evidence type="ECO:0000313" key="3">
    <source>
        <dbReference type="Proteomes" id="UP001652700"/>
    </source>
</evidence>